<name>A0ABQ3XL59_9ACTN</name>
<dbReference type="Proteomes" id="UP000612282">
    <property type="component" value="Unassembled WGS sequence"/>
</dbReference>
<dbReference type="EMBL" id="BOMG01000095">
    <property type="protein sequence ID" value="GID59243.1"/>
    <property type="molecule type" value="Genomic_DNA"/>
</dbReference>
<accession>A0ABQ3XL59</accession>
<organism evidence="1 2">
    <name type="scientific">Actinoplanes couchii</name>
    <dbReference type="NCBI Taxonomy" id="403638"/>
    <lineage>
        <taxon>Bacteria</taxon>
        <taxon>Bacillati</taxon>
        <taxon>Actinomycetota</taxon>
        <taxon>Actinomycetes</taxon>
        <taxon>Micromonosporales</taxon>
        <taxon>Micromonosporaceae</taxon>
        <taxon>Actinoplanes</taxon>
    </lineage>
</organism>
<evidence type="ECO:0008006" key="3">
    <source>
        <dbReference type="Google" id="ProtNLM"/>
    </source>
</evidence>
<dbReference type="Gene3D" id="2.30.320.10">
    <property type="entry name" value="YwqG-like"/>
    <property type="match status" value="1"/>
</dbReference>
<gene>
    <name evidence="1" type="ORF">Aco03nite_076470</name>
</gene>
<proteinExistence type="predicted"/>
<evidence type="ECO:0000313" key="1">
    <source>
        <dbReference type="EMBL" id="GID59243.1"/>
    </source>
</evidence>
<dbReference type="SUPFAM" id="SSF103032">
    <property type="entry name" value="Hypothetical protein YwqG"/>
    <property type="match status" value="1"/>
</dbReference>
<protein>
    <recommendedName>
        <fullName evidence="3">DUF1963 domain-containing protein</fullName>
    </recommendedName>
</protein>
<evidence type="ECO:0000313" key="2">
    <source>
        <dbReference type="Proteomes" id="UP000612282"/>
    </source>
</evidence>
<sequence>MTIDLTTFRERATMAEVPPAIVTRLTDTARTCVTLGANVTGPVVGVFGGDPPMPAGMPDHDSPFIAAVDCALVPAYRTDVVWPREGYLLFFGDDYDRGEVRHVPPGTPMVERQVPGVATFERRELRMSVDVSLSPLVWDVDYGDDDLEDIDDLEESVASCAAGLHSGGPVQIGGYPACWNDPPNPDKVLLATFSAEDEDTFSMPWTILYWRIDEADLLAGNFAKAEQSHDSAA</sequence>
<dbReference type="InterPro" id="IPR035948">
    <property type="entry name" value="YwqG-like_sf"/>
</dbReference>
<keyword evidence="2" id="KW-1185">Reference proteome</keyword>
<comment type="caution">
    <text evidence="1">The sequence shown here is derived from an EMBL/GenBank/DDBJ whole genome shotgun (WGS) entry which is preliminary data.</text>
</comment>
<dbReference type="Pfam" id="PF09234">
    <property type="entry name" value="DUF1963"/>
    <property type="match status" value="1"/>
</dbReference>
<dbReference type="InterPro" id="IPR015315">
    <property type="entry name" value="DUF1963"/>
</dbReference>
<reference evidence="1 2" key="1">
    <citation type="submission" date="2021-01" db="EMBL/GenBank/DDBJ databases">
        <title>Whole genome shotgun sequence of Actinoplanes couchii NBRC 106145.</title>
        <authorList>
            <person name="Komaki H."/>
            <person name="Tamura T."/>
        </authorList>
    </citation>
    <scope>NUCLEOTIDE SEQUENCE [LARGE SCALE GENOMIC DNA]</scope>
    <source>
        <strain evidence="1 2">NBRC 106145</strain>
    </source>
</reference>
<dbReference type="RefSeq" id="WP_203805169.1">
    <property type="nucleotide sequence ID" value="NZ_BAAAQE010000117.1"/>
</dbReference>